<dbReference type="InterPro" id="IPR011042">
    <property type="entry name" value="6-blade_b-propeller_TolB-like"/>
</dbReference>
<reference evidence="2" key="1">
    <citation type="journal article" date="2023" name="Comput. Struct. Biotechnol. J.">
        <title>Discovery of a novel marine Bacteroidetes with a rich repertoire of carbohydrate-active enzymes.</title>
        <authorList>
            <person name="Chen B."/>
            <person name="Liu G."/>
            <person name="Chen Q."/>
            <person name="Wang H."/>
            <person name="Liu L."/>
            <person name="Tang K."/>
        </authorList>
    </citation>
    <scope>NUCLEOTIDE SEQUENCE</scope>
    <source>
        <strain evidence="2">TK19036</strain>
    </source>
</reference>
<dbReference type="InterPro" id="IPR011659">
    <property type="entry name" value="WD40"/>
</dbReference>
<dbReference type="Pfam" id="PF07676">
    <property type="entry name" value="PD40"/>
    <property type="match status" value="1"/>
</dbReference>
<sequence length="390" mass="42150">MKKLHPLIISLLFFFSCQTDEDPTPNNNQNNQGPAIPVTALPSELSNGGIQHLAISGDGRFIVITTSARLVQNDQDTFTDVYRLDRQNNTWLLLSTNLVSNAFSASISDNGNRVLFTASQSPALPTSATAIYLWENNTVRVIQEGRQDPISPIPLITPLVSMGNIISPNGQQVAVSVDLKHIVAPLQTLQGPVISNGQPADFSTNGRFHTWVNVDIMTVEQSPAVWLYDAQTGNNIPVTKSTKYSNNPKINGDGRLVVFESELGDLIGAEDDNKLVDVFLFDQTVPRYTRLTPADANGFSESPDISADGNVIVFSSSANNLGVADNNFTYDIYAYINGRLVNLTFGSNQASKHPVLSSDGRFVVYVTGPTDAAGAISPQNAQVMIAGPLR</sequence>
<dbReference type="SUPFAM" id="SSF82171">
    <property type="entry name" value="DPP6 N-terminal domain-like"/>
    <property type="match status" value="1"/>
</dbReference>
<dbReference type="PROSITE" id="PS51257">
    <property type="entry name" value="PROKAR_LIPOPROTEIN"/>
    <property type="match status" value="1"/>
</dbReference>
<proteinExistence type="inferred from homology"/>
<reference evidence="2" key="2">
    <citation type="journal article" date="2024" name="Antonie Van Leeuwenhoek">
        <title>Roseihalotalea indica gen. nov., sp. nov., a halophilic Bacteroidetes from mesopelagic Southwest Indian Ocean with higher carbohydrate metabolic potential.</title>
        <authorList>
            <person name="Chen B."/>
            <person name="Zhang M."/>
            <person name="Lin D."/>
            <person name="Ye J."/>
            <person name="Tang K."/>
        </authorList>
    </citation>
    <scope>NUCLEOTIDE SEQUENCE</scope>
    <source>
        <strain evidence="2">TK19036</strain>
    </source>
</reference>
<dbReference type="PANTHER" id="PTHR36842">
    <property type="entry name" value="PROTEIN TOLB HOMOLOG"/>
    <property type="match status" value="1"/>
</dbReference>
<dbReference type="Gene3D" id="2.120.10.30">
    <property type="entry name" value="TolB, C-terminal domain"/>
    <property type="match status" value="1"/>
</dbReference>
<dbReference type="EMBL" id="CP120682">
    <property type="protein sequence ID" value="WKN37370.1"/>
    <property type="molecule type" value="Genomic_DNA"/>
</dbReference>
<organism evidence="2">
    <name type="scientific">Roseihalotalea indica</name>
    <dbReference type="NCBI Taxonomy" id="2867963"/>
    <lineage>
        <taxon>Bacteria</taxon>
        <taxon>Pseudomonadati</taxon>
        <taxon>Bacteroidota</taxon>
        <taxon>Cytophagia</taxon>
        <taxon>Cytophagales</taxon>
        <taxon>Catalimonadaceae</taxon>
        <taxon>Roseihalotalea</taxon>
    </lineage>
</organism>
<evidence type="ECO:0000313" key="2">
    <source>
        <dbReference type="EMBL" id="WKN37370.1"/>
    </source>
</evidence>
<evidence type="ECO:0000256" key="1">
    <source>
        <dbReference type="ARBA" id="ARBA00009820"/>
    </source>
</evidence>
<accession>A0AA49GM46</accession>
<dbReference type="AlphaFoldDB" id="A0AA49GM46"/>
<comment type="similarity">
    <text evidence="1">Belongs to the TolB family.</text>
</comment>
<protein>
    <submittedName>
        <fullName evidence="2">Uncharacterized protein</fullName>
    </submittedName>
</protein>
<gene>
    <name evidence="2" type="ORF">K4G66_01440</name>
</gene>
<name>A0AA49GM46_9BACT</name>